<keyword evidence="4" id="KW-1185">Reference proteome</keyword>
<accession>A0ABQ8U025</accession>
<sequence>MRGGVHLVAYLLLVSCLRSTRAVRCDREPPGHTSLKSEADNRFKIKISGNPDKYVPGEVYTEYLPIAVQKAMILQLQQRNCLASNHGSRLAAIIWNSNTLIVVCLIEFLSALNRCYPMHQLPPLFCRNVLHNKRFQTPYSHPTTMSPNGSRLAQNYQFSVQVSAPVYRPMLQYSWQSAGHLNPEQVSDFKNVIQVAFDFSPIECDSEDCSGKAWRALHFIMRILRKASPKSREIAYLTLVRPLKEYGTTCWDPYRIYQINSLERIQYRAAKFVKGKREDGNDTIKELKWETLENKRSKTRITSLYRAHLGQKAWVDITARLEKPTYYGRNDHDFKIKYRKQKTDVGQKYSTSLVIMKKCVSADEVEKKEVHPARGEIRKSEPIPPS</sequence>
<evidence type="ECO:0000256" key="2">
    <source>
        <dbReference type="SAM" id="SignalP"/>
    </source>
</evidence>
<proteinExistence type="predicted"/>
<evidence type="ECO:0000313" key="4">
    <source>
        <dbReference type="Proteomes" id="UP001148838"/>
    </source>
</evidence>
<protein>
    <submittedName>
        <fullName evidence="3">Uncharacterized protein</fullName>
    </submittedName>
</protein>
<feature type="chain" id="PRO_5046574820" evidence="2">
    <location>
        <begin position="23"/>
        <end position="386"/>
    </location>
</feature>
<name>A0ABQ8U025_PERAM</name>
<comment type="caution">
    <text evidence="3">The sequence shown here is derived from an EMBL/GenBank/DDBJ whole genome shotgun (WGS) entry which is preliminary data.</text>
</comment>
<keyword evidence="2" id="KW-0732">Signal</keyword>
<reference evidence="3 4" key="1">
    <citation type="journal article" date="2022" name="Allergy">
        <title>Genome assembly and annotation of Periplaneta americana reveal a comprehensive cockroach allergen profile.</title>
        <authorList>
            <person name="Wang L."/>
            <person name="Xiong Q."/>
            <person name="Saelim N."/>
            <person name="Wang L."/>
            <person name="Nong W."/>
            <person name="Wan A.T."/>
            <person name="Shi M."/>
            <person name="Liu X."/>
            <person name="Cao Q."/>
            <person name="Hui J.H.L."/>
            <person name="Sookrung N."/>
            <person name="Leung T.F."/>
            <person name="Tungtrongchitr A."/>
            <person name="Tsui S.K.W."/>
        </authorList>
    </citation>
    <scope>NUCLEOTIDE SEQUENCE [LARGE SCALE GENOMIC DNA]</scope>
    <source>
        <strain evidence="3">PWHHKU_190912</strain>
    </source>
</reference>
<gene>
    <name evidence="3" type="ORF">ANN_02286</name>
</gene>
<organism evidence="3 4">
    <name type="scientific">Periplaneta americana</name>
    <name type="common">American cockroach</name>
    <name type="synonym">Blatta americana</name>
    <dbReference type="NCBI Taxonomy" id="6978"/>
    <lineage>
        <taxon>Eukaryota</taxon>
        <taxon>Metazoa</taxon>
        <taxon>Ecdysozoa</taxon>
        <taxon>Arthropoda</taxon>
        <taxon>Hexapoda</taxon>
        <taxon>Insecta</taxon>
        <taxon>Pterygota</taxon>
        <taxon>Neoptera</taxon>
        <taxon>Polyneoptera</taxon>
        <taxon>Dictyoptera</taxon>
        <taxon>Blattodea</taxon>
        <taxon>Blattoidea</taxon>
        <taxon>Blattidae</taxon>
        <taxon>Blattinae</taxon>
        <taxon>Periplaneta</taxon>
    </lineage>
</organism>
<evidence type="ECO:0000313" key="3">
    <source>
        <dbReference type="EMBL" id="KAJ4450855.1"/>
    </source>
</evidence>
<dbReference type="EMBL" id="JAJSOF020000001">
    <property type="protein sequence ID" value="KAJ4450855.1"/>
    <property type="molecule type" value="Genomic_DNA"/>
</dbReference>
<dbReference type="InterPro" id="IPR042307">
    <property type="entry name" value="Reeler_sf"/>
</dbReference>
<feature type="signal peptide" evidence="2">
    <location>
        <begin position="1"/>
        <end position="22"/>
    </location>
</feature>
<dbReference type="PROSITE" id="PS51257">
    <property type="entry name" value="PROKAR_LIPOPROTEIN"/>
    <property type="match status" value="1"/>
</dbReference>
<dbReference type="Proteomes" id="UP001148838">
    <property type="component" value="Unassembled WGS sequence"/>
</dbReference>
<evidence type="ECO:0000256" key="1">
    <source>
        <dbReference type="SAM" id="MobiDB-lite"/>
    </source>
</evidence>
<dbReference type="Gene3D" id="2.60.40.4060">
    <property type="entry name" value="Reeler domain"/>
    <property type="match status" value="1"/>
</dbReference>
<feature type="region of interest" description="Disordered" evidence="1">
    <location>
        <begin position="367"/>
        <end position="386"/>
    </location>
</feature>